<feature type="transmembrane region" description="Helical" evidence="2">
    <location>
        <begin position="229"/>
        <end position="256"/>
    </location>
</feature>
<evidence type="ECO:0000313" key="3">
    <source>
        <dbReference type="EMBL" id="AMY12891.1"/>
    </source>
</evidence>
<feature type="transmembrane region" description="Helical" evidence="2">
    <location>
        <begin position="14"/>
        <end position="33"/>
    </location>
</feature>
<evidence type="ECO:0000256" key="2">
    <source>
        <dbReference type="SAM" id="Phobius"/>
    </source>
</evidence>
<feature type="transmembrane region" description="Helical" evidence="2">
    <location>
        <begin position="432"/>
        <end position="450"/>
    </location>
</feature>
<dbReference type="EMBL" id="CP015136">
    <property type="protein sequence ID" value="AMY12891.1"/>
    <property type="molecule type" value="Genomic_DNA"/>
</dbReference>
<feature type="transmembrane region" description="Helical" evidence="2">
    <location>
        <begin position="268"/>
        <end position="285"/>
    </location>
</feature>
<proteinExistence type="predicted"/>
<keyword evidence="2" id="KW-1133">Transmembrane helix</keyword>
<keyword evidence="2" id="KW-0472">Membrane</keyword>
<feature type="transmembrane region" description="Helical" evidence="2">
    <location>
        <begin position="105"/>
        <end position="123"/>
    </location>
</feature>
<keyword evidence="4" id="KW-1185">Reference proteome</keyword>
<feature type="transmembrane region" description="Helical" evidence="2">
    <location>
        <begin position="130"/>
        <end position="147"/>
    </location>
</feature>
<dbReference type="KEGG" id="abac:LuPra_06175"/>
<evidence type="ECO:0000256" key="1">
    <source>
        <dbReference type="SAM" id="MobiDB-lite"/>
    </source>
</evidence>
<feature type="transmembrane region" description="Helical" evidence="2">
    <location>
        <begin position="374"/>
        <end position="392"/>
    </location>
</feature>
<gene>
    <name evidence="3" type="ORF">LuPra_06175</name>
</gene>
<feature type="transmembrane region" description="Helical" evidence="2">
    <location>
        <begin position="479"/>
        <end position="497"/>
    </location>
</feature>
<feature type="transmembrane region" description="Helical" evidence="2">
    <location>
        <begin position="39"/>
        <end position="59"/>
    </location>
</feature>
<name>A0A143PWZ6_LUTPR</name>
<reference evidence="4" key="2">
    <citation type="submission" date="2016-04" db="EMBL/GenBank/DDBJ databases">
        <title>First Complete Genome Sequence of a Subdivision 6 Acidobacterium.</title>
        <authorList>
            <person name="Huang S."/>
            <person name="Vieira S."/>
            <person name="Bunk B."/>
            <person name="Riedel T."/>
            <person name="Sproeer C."/>
            <person name="Overmann J."/>
        </authorList>
    </citation>
    <scope>NUCLEOTIDE SEQUENCE [LARGE SCALE GENOMIC DNA]</scope>
    <source>
        <strain evidence="4">DSM 100886 HEG_-6_39</strain>
    </source>
</reference>
<dbReference type="AlphaFoldDB" id="A0A143PWZ6"/>
<organism evidence="3 4">
    <name type="scientific">Luteitalea pratensis</name>
    <dbReference type="NCBI Taxonomy" id="1855912"/>
    <lineage>
        <taxon>Bacteria</taxon>
        <taxon>Pseudomonadati</taxon>
        <taxon>Acidobacteriota</taxon>
        <taxon>Vicinamibacteria</taxon>
        <taxon>Vicinamibacterales</taxon>
        <taxon>Vicinamibacteraceae</taxon>
        <taxon>Luteitalea</taxon>
    </lineage>
</organism>
<dbReference type="Proteomes" id="UP000076079">
    <property type="component" value="Chromosome"/>
</dbReference>
<reference evidence="3 4" key="1">
    <citation type="journal article" date="2016" name="Genome Announc.">
        <title>First Complete Genome Sequence of a Subdivision 6 Acidobacterium Strain.</title>
        <authorList>
            <person name="Huang S."/>
            <person name="Vieira S."/>
            <person name="Bunk B."/>
            <person name="Riedel T."/>
            <person name="Sproer C."/>
            <person name="Overmann J."/>
        </authorList>
    </citation>
    <scope>NUCLEOTIDE SEQUENCE [LARGE SCALE GENOMIC DNA]</scope>
    <source>
        <strain evidence="4">DSM 100886 HEG_-6_39</strain>
    </source>
</reference>
<feature type="transmembrane region" description="Helical" evidence="2">
    <location>
        <begin position="457"/>
        <end position="473"/>
    </location>
</feature>
<protein>
    <submittedName>
        <fullName evidence="3">Putative integral membrane protein</fullName>
    </submittedName>
</protein>
<accession>A0A143PWZ6</accession>
<feature type="region of interest" description="Disordered" evidence="1">
    <location>
        <begin position="322"/>
        <end position="351"/>
    </location>
</feature>
<keyword evidence="2" id="KW-0812">Transmembrane</keyword>
<feature type="transmembrane region" description="Helical" evidence="2">
    <location>
        <begin position="71"/>
        <end position="93"/>
    </location>
</feature>
<sequence>MAHASGVRTLSRRWLIVAAIGLSLTLQLSAGFYDEPTLVWLGLSLIAAILGLTGVRWPWGTDADRDDEPFRLLLTVGVLVSTTALVSKPLALYMPDPRPSAHPDLLVAVTVACLVAISVRPAHGAMARRLAAIVILAVGLWLGAWTVRESPKPHIDVIPVHVEAFAALSRGKSPYVITFDDIYRPDEAFYTPSMRRGGKVLFGFPYPPLSLLLAWPGYALLGDLRYSEVLAIVVAAGLIVWMSDGLGLLCAAALLLAPRLVFHLEQGWTEPFPIMLLAITVATALRRPDRAWLPLGLLIASKQHMALGLLFAPMLMPSSESGLGSRESGVAGKGPESTDQDTEVGSRESGIAEKVSPKRYRDTRVARWVEVARFVLKAVAVGAVVTVPFALLDLDAFWRSAVLLQLREPFRLDSLSFTRELLQFGISVNKQMAMALSLTAGLAGIGLAWWRAPRTPAGFAASLGVTCFLLAAFGKKAFLNYYFLVLAFLLVAVAASSSRPAPKRS</sequence>
<evidence type="ECO:0000313" key="4">
    <source>
        <dbReference type="Proteomes" id="UP000076079"/>
    </source>
</evidence>